<feature type="region of interest" description="Disordered" evidence="2">
    <location>
        <begin position="27"/>
        <end position="56"/>
    </location>
</feature>
<dbReference type="InterPro" id="IPR029052">
    <property type="entry name" value="Metallo-depent_PP-like"/>
</dbReference>
<accession>A0ABS9H2C3</accession>
<organism evidence="5 6">
    <name type="scientific">Pseudalkalibacillus berkeleyi</name>
    <dbReference type="NCBI Taxonomy" id="1069813"/>
    <lineage>
        <taxon>Bacteria</taxon>
        <taxon>Bacillati</taxon>
        <taxon>Bacillota</taxon>
        <taxon>Bacilli</taxon>
        <taxon>Bacillales</taxon>
        <taxon>Fictibacillaceae</taxon>
        <taxon>Pseudalkalibacillus</taxon>
    </lineage>
</organism>
<dbReference type="Pfam" id="PF09587">
    <property type="entry name" value="PGA_cap"/>
    <property type="match status" value="1"/>
</dbReference>
<keyword evidence="6" id="KW-1185">Reference proteome</keyword>
<dbReference type="Proteomes" id="UP001649381">
    <property type="component" value="Unassembled WGS sequence"/>
</dbReference>
<evidence type="ECO:0000313" key="5">
    <source>
        <dbReference type="EMBL" id="MCF6139097.1"/>
    </source>
</evidence>
<evidence type="ECO:0000256" key="3">
    <source>
        <dbReference type="SAM" id="SignalP"/>
    </source>
</evidence>
<evidence type="ECO:0000259" key="4">
    <source>
        <dbReference type="SMART" id="SM00854"/>
    </source>
</evidence>
<keyword evidence="3" id="KW-0732">Signal</keyword>
<protein>
    <submittedName>
        <fullName evidence="5">CapA family protein</fullName>
    </submittedName>
</protein>
<evidence type="ECO:0000313" key="6">
    <source>
        <dbReference type="Proteomes" id="UP001649381"/>
    </source>
</evidence>
<name>A0ABS9H2C3_9BACL</name>
<dbReference type="InterPro" id="IPR052169">
    <property type="entry name" value="CW_Biosynth-Accessory"/>
</dbReference>
<comment type="similarity">
    <text evidence="1">Belongs to the CapA family.</text>
</comment>
<dbReference type="EMBL" id="JAKIJS010000001">
    <property type="protein sequence ID" value="MCF6139097.1"/>
    <property type="molecule type" value="Genomic_DNA"/>
</dbReference>
<dbReference type="PANTHER" id="PTHR33393">
    <property type="entry name" value="POLYGLUTAMINE SYNTHESIS ACCESSORY PROTEIN RV0574C-RELATED"/>
    <property type="match status" value="1"/>
</dbReference>
<dbReference type="PANTHER" id="PTHR33393:SF13">
    <property type="entry name" value="PGA BIOSYNTHESIS PROTEIN CAPA"/>
    <property type="match status" value="1"/>
</dbReference>
<dbReference type="PROSITE" id="PS51257">
    <property type="entry name" value="PROKAR_LIPOPROTEIN"/>
    <property type="match status" value="1"/>
</dbReference>
<dbReference type="Gene3D" id="3.60.21.10">
    <property type="match status" value="1"/>
</dbReference>
<feature type="signal peptide" evidence="3">
    <location>
        <begin position="1"/>
        <end position="22"/>
    </location>
</feature>
<comment type="caution">
    <text evidence="5">The sequence shown here is derived from an EMBL/GenBank/DDBJ whole genome shotgun (WGS) entry which is preliminary data.</text>
</comment>
<dbReference type="SUPFAM" id="SSF56300">
    <property type="entry name" value="Metallo-dependent phosphatases"/>
    <property type="match status" value="1"/>
</dbReference>
<evidence type="ECO:0000256" key="1">
    <source>
        <dbReference type="ARBA" id="ARBA00005662"/>
    </source>
</evidence>
<dbReference type="SMART" id="SM00854">
    <property type="entry name" value="PGA_cap"/>
    <property type="match status" value="1"/>
</dbReference>
<dbReference type="RefSeq" id="WP_236337717.1">
    <property type="nucleotide sequence ID" value="NZ_JAKIJS010000001.1"/>
</dbReference>
<dbReference type="InterPro" id="IPR019079">
    <property type="entry name" value="Capsule_synth_CapA"/>
</dbReference>
<dbReference type="CDD" id="cd07381">
    <property type="entry name" value="MPP_CapA"/>
    <property type="match status" value="1"/>
</dbReference>
<evidence type="ECO:0000256" key="2">
    <source>
        <dbReference type="SAM" id="MobiDB-lite"/>
    </source>
</evidence>
<gene>
    <name evidence="5" type="ORF">L2716_15275</name>
</gene>
<reference evidence="5 6" key="1">
    <citation type="submission" date="2022-01" db="EMBL/GenBank/DDBJ databases">
        <title>Alkalihalobacillus sp. EGI L200015, a novel bacterium isolated from a salt lake sediment.</title>
        <authorList>
            <person name="Gao L."/>
            <person name="Fang B.-Z."/>
            <person name="Li W.-J."/>
        </authorList>
    </citation>
    <scope>NUCLEOTIDE SEQUENCE [LARGE SCALE GENOMIC DNA]</scope>
    <source>
        <strain evidence="5 6">KCTC 12718</strain>
    </source>
</reference>
<sequence>MKLLYGWIVTLSLLVIVSSCSSSVLNTVSNPASSTPKQSNEGKKSESLPNKEQNAEPIEDDAITLSFTGDILLDGTVGEAIKKHGPDYPFEKVSPILSRADLTIGNLETSVSTRGVPVDKSYTFRSTPESLNGLVNAGYDMVSLANNHTLDYGSEALYDTMDHLNAKGIGYSGAGRNSEEAFKAYYKTVKGKKIAILGLSRVLPFADWASTDNREGLASAYTDEPMMHYVREAVNNADYTFIYIHWNKERADYPEDYARELARKFIDAGVSGVIGSHSHSLMGIEYYKGAPIYYSLGNFVFTNSHNPKGHESMIADFKIEDDQISTEIKPLNIIDFQPQPIDEFYNQFLIDKINRLSYNVQINENGEVKETSQ</sequence>
<proteinExistence type="inferred from homology"/>
<feature type="chain" id="PRO_5046387621" evidence="3">
    <location>
        <begin position="23"/>
        <end position="373"/>
    </location>
</feature>
<feature type="domain" description="Capsule synthesis protein CapA" evidence="4">
    <location>
        <begin position="64"/>
        <end position="303"/>
    </location>
</feature>